<comment type="PTM">
    <text evidence="7">Binds 1 heme group per subunit.</text>
</comment>
<dbReference type="GO" id="GO:0022900">
    <property type="term" value="P:electron transport chain"/>
    <property type="evidence" value="ECO:0007669"/>
    <property type="project" value="InterPro"/>
</dbReference>
<dbReference type="SUPFAM" id="SSF47175">
    <property type="entry name" value="Cytochromes"/>
    <property type="match status" value="1"/>
</dbReference>
<dbReference type="OrthoDB" id="9811729at2"/>
<evidence type="ECO:0000256" key="3">
    <source>
        <dbReference type="ARBA" id="ARBA00022723"/>
    </source>
</evidence>
<dbReference type="InterPro" id="IPR010980">
    <property type="entry name" value="Cyt_c/b562"/>
</dbReference>
<protein>
    <submittedName>
        <fullName evidence="9">Cytochrome c</fullName>
    </submittedName>
</protein>
<comment type="caution">
    <text evidence="9">The sequence shown here is derived from an EMBL/GenBank/DDBJ whole genome shotgun (WGS) entry which is preliminary data.</text>
</comment>
<dbReference type="PIRSF" id="PIRSF000027">
    <property type="entry name" value="Cytc_c_prime"/>
    <property type="match status" value="1"/>
</dbReference>
<sequence>MKRMLLVGAALLIGASAVIAQSDPIAERRTIMKGVGAATRTGTQMVRGETAFDAAKAKEILRVYAAAADKTHTYFPETSKTGGETTASPKIWESQAEFRKRFDDWAKEIKAASAQTDTLDEFKVAFGNLTKACGACHQTYRISKS</sequence>
<gene>
    <name evidence="9" type="ORF">F0L46_24055</name>
</gene>
<dbReference type="GO" id="GO:0009055">
    <property type="term" value="F:electron transfer activity"/>
    <property type="evidence" value="ECO:0007669"/>
    <property type="project" value="InterPro"/>
</dbReference>
<keyword evidence="1" id="KW-0813">Transport</keyword>
<evidence type="ECO:0000313" key="9">
    <source>
        <dbReference type="EMBL" id="KAA2234387.1"/>
    </source>
</evidence>
<keyword evidence="3 6" id="KW-0479">Metal-binding</keyword>
<dbReference type="GO" id="GO:0005506">
    <property type="term" value="F:iron ion binding"/>
    <property type="evidence" value="ECO:0007669"/>
    <property type="project" value="InterPro"/>
</dbReference>
<reference evidence="9 10" key="2">
    <citation type="submission" date="2019-09" db="EMBL/GenBank/DDBJ databases">
        <authorList>
            <person name="Jin C."/>
        </authorList>
    </citation>
    <scope>NUCLEOTIDE SEQUENCE [LARGE SCALE GENOMIC DNA]</scope>
    <source>
        <strain evidence="9 10">BN140002</strain>
    </source>
</reference>
<accession>A0A5B2V859</accession>
<feature type="binding site" description="covalent" evidence="7">
    <location>
        <position position="136"/>
    </location>
    <ligand>
        <name>heme c</name>
        <dbReference type="ChEBI" id="CHEBI:61717"/>
    </ligand>
</feature>
<evidence type="ECO:0000256" key="5">
    <source>
        <dbReference type="ARBA" id="ARBA00023004"/>
    </source>
</evidence>
<organism evidence="9 10">
    <name type="scientific">Salinarimonas soli</name>
    <dbReference type="NCBI Taxonomy" id="1638099"/>
    <lineage>
        <taxon>Bacteria</taxon>
        <taxon>Pseudomonadati</taxon>
        <taxon>Pseudomonadota</taxon>
        <taxon>Alphaproteobacteria</taxon>
        <taxon>Hyphomicrobiales</taxon>
        <taxon>Salinarimonadaceae</taxon>
        <taxon>Salinarimonas</taxon>
    </lineage>
</organism>
<reference evidence="9 10" key="1">
    <citation type="submission" date="2019-09" db="EMBL/GenBank/DDBJ databases">
        <title>Salinarimonas rosea gen. nov., sp. nov., a new member of the a-2 subgroup of the Proteobacteria.</title>
        <authorList>
            <person name="Liu J."/>
        </authorList>
    </citation>
    <scope>NUCLEOTIDE SEQUENCE [LARGE SCALE GENOMIC DNA]</scope>
    <source>
        <strain evidence="9 10">BN140002</strain>
    </source>
</reference>
<keyword evidence="8" id="KW-0732">Signal</keyword>
<feature type="signal peptide" evidence="8">
    <location>
        <begin position="1"/>
        <end position="20"/>
    </location>
</feature>
<evidence type="ECO:0000256" key="6">
    <source>
        <dbReference type="PIRSR" id="PIRSR000027-1"/>
    </source>
</evidence>
<evidence type="ECO:0000313" key="10">
    <source>
        <dbReference type="Proteomes" id="UP000323142"/>
    </source>
</evidence>
<name>A0A5B2V859_9HYPH</name>
<dbReference type="PROSITE" id="PS51009">
    <property type="entry name" value="CYTCII"/>
    <property type="match status" value="1"/>
</dbReference>
<evidence type="ECO:0000256" key="2">
    <source>
        <dbReference type="ARBA" id="ARBA00022617"/>
    </source>
</evidence>
<dbReference type="InterPro" id="IPR012127">
    <property type="entry name" value="Cyt_c_prime"/>
</dbReference>
<evidence type="ECO:0000256" key="7">
    <source>
        <dbReference type="PIRSR" id="PIRSR000027-2"/>
    </source>
</evidence>
<keyword evidence="2 7" id="KW-0349">Heme</keyword>
<evidence type="ECO:0000256" key="8">
    <source>
        <dbReference type="SAM" id="SignalP"/>
    </source>
</evidence>
<dbReference type="Gene3D" id="1.20.120.10">
    <property type="entry name" value="Cytochrome c/b562"/>
    <property type="match status" value="1"/>
</dbReference>
<dbReference type="EMBL" id="VUOA01000048">
    <property type="protein sequence ID" value="KAA2234387.1"/>
    <property type="molecule type" value="Genomic_DNA"/>
</dbReference>
<dbReference type="Pfam" id="PF01322">
    <property type="entry name" value="Cytochrom_C_2"/>
    <property type="match status" value="1"/>
</dbReference>
<dbReference type="GO" id="GO:0020037">
    <property type="term" value="F:heme binding"/>
    <property type="evidence" value="ECO:0007669"/>
    <property type="project" value="InterPro"/>
</dbReference>
<dbReference type="AlphaFoldDB" id="A0A5B2V859"/>
<dbReference type="GO" id="GO:0042597">
    <property type="term" value="C:periplasmic space"/>
    <property type="evidence" value="ECO:0007669"/>
    <property type="project" value="InterPro"/>
</dbReference>
<dbReference type="InterPro" id="IPR002321">
    <property type="entry name" value="Cyt_c_II"/>
</dbReference>
<dbReference type="Proteomes" id="UP000323142">
    <property type="component" value="Unassembled WGS sequence"/>
</dbReference>
<keyword evidence="10" id="KW-1185">Reference proteome</keyword>
<evidence type="ECO:0000256" key="4">
    <source>
        <dbReference type="ARBA" id="ARBA00022982"/>
    </source>
</evidence>
<dbReference type="RefSeq" id="WP_149822156.1">
    <property type="nucleotide sequence ID" value="NZ_VUOA01000048.1"/>
</dbReference>
<proteinExistence type="predicted"/>
<feature type="chain" id="PRO_5022667140" evidence="8">
    <location>
        <begin position="21"/>
        <end position="145"/>
    </location>
</feature>
<feature type="binding site" description="axial binding residue" evidence="6">
    <location>
        <position position="137"/>
    </location>
    <ligand>
        <name>heme c</name>
        <dbReference type="ChEBI" id="CHEBI:61717"/>
    </ligand>
    <ligandPart>
        <name>Fe</name>
        <dbReference type="ChEBI" id="CHEBI:18248"/>
    </ligandPart>
</feature>
<evidence type="ECO:0000256" key="1">
    <source>
        <dbReference type="ARBA" id="ARBA00022448"/>
    </source>
</evidence>
<keyword evidence="4" id="KW-0249">Electron transport</keyword>
<feature type="binding site" description="covalent" evidence="7">
    <location>
        <position position="133"/>
    </location>
    <ligand>
        <name>heme c</name>
        <dbReference type="ChEBI" id="CHEBI:61717"/>
    </ligand>
</feature>
<keyword evidence="5 6" id="KW-0408">Iron</keyword>